<keyword evidence="1 2" id="KW-0117">Actin capping</keyword>
<feature type="region of interest" description="Disordered" evidence="3">
    <location>
        <begin position="84"/>
        <end position="117"/>
    </location>
</feature>
<dbReference type="PANTHER" id="PTHR33177">
    <property type="entry name" value="PUTATIVE-RELATED"/>
    <property type="match status" value="1"/>
</dbReference>
<dbReference type="Gene3D" id="3.90.1150.210">
    <property type="entry name" value="F-actin capping protein, beta subunit"/>
    <property type="match status" value="1"/>
</dbReference>
<evidence type="ECO:0000313" key="5">
    <source>
        <dbReference type="Proteomes" id="UP000541444"/>
    </source>
</evidence>
<protein>
    <recommendedName>
        <fullName evidence="2">F-actin-capping protein subunit beta</fullName>
    </recommendedName>
</protein>
<dbReference type="AlphaFoldDB" id="A0A7J7LUT9"/>
<dbReference type="InterPro" id="IPR001698">
    <property type="entry name" value="CAPZB"/>
</dbReference>
<keyword evidence="2" id="KW-0009">Actin-binding</keyword>
<proteinExistence type="inferred from homology"/>
<dbReference type="InterPro" id="IPR042276">
    <property type="entry name" value="CapZ_alpha/beta_2"/>
</dbReference>
<comment type="caution">
    <text evidence="4">The sequence shown here is derived from an EMBL/GenBank/DDBJ whole genome shotgun (WGS) entry which is preliminary data.</text>
</comment>
<dbReference type="Proteomes" id="UP000541444">
    <property type="component" value="Unassembled WGS sequence"/>
</dbReference>
<dbReference type="GO" id="GO:0003779">
    <property type="term" value="F:actin binding"/>
    <property type="evidence" value="ECO:0007669"/>
    <property type="project" value="UniProtKB-KW"/>
</dbReference>
<comment type="function">
    <text evidence="2">F-actin-capping proteins bind in a Ca(2+)-independent manner to the fast growing ends of actin filaments (barbed end) thereby blocking the exchange of subunits at these ends. Unlike other capping proteins (such as gelsolin and severin), these proteins do not sever actin filaments.</text>
</comment>
<dbReference type="InterPro" id="IPR055281">
    <property type="entry name" value="GIR1-2/SIED1"/>
</dbReference>
<evidence type="ECO:0000256" key="3">
    <source>
        <dbReference type="SAM" id="MobiDB-lite"/>
    </source>
</evidence>
<dbReference type="Pfam" id="PF01115">
    <property type="entry name" value="F_actin_cap_B"/>
    <property type="match status" value="1"/>
</dbReference>
<keyword evidence="2" id="KW-0963">Cytoplasm</keyword>
<dbReference type="PANTHER" id="PTHR33177:SF74">
    <property type="entry name" value="PROTEIN GL2-INTERACTING REPRESSOR 1"/>
    <property type="match status" value="1"/>
</dbReference>
<accession>A0A7J7LUT9</accession>
<keyword evidence="2" id="KW-0206">Cytoskeleton</keyword>
<reference evidence="4 5" key="1">
    <citation type="journal article" date="2020" name="IScience">
        <title>Genome Sequencing of the Endangered Kingdonia uniflora (Circaeasteraceae, Ranunculales) Reveals Potential Mechanisms of Evolutionary Specialization.</title>
        <authorList>
            <person name="Sun Y."/>
            <person name="Deng T."/>
            <person name="Zhang A."/>
            <person name="Moore M.J."/>
            <person name="Landis J.B."/>
            <person name="Lin N."/>
            <person name="Zhang H."/>
            <person name="Zhang X."/>
            <person name="Huang J."/>
            <person name="Zhang X."/>
            <person name="Sun H."/>
            <person name="Wang H."/>
        </authorList>
    </citation>
    <scope>NUCLEOTIDE SEQUENCE [LARGE SCALE GENOMIC DNA]</scope>
    <source>
        <strain evidence="4">TB1705</strain>
        <tissue evidence="4">Leaf</tissue>
    </source>
</reference>
<comment type="subcellular location">
    <subcellularLocation>
        <location evidence="2">Cytoplasm</location>
        <location evidence="2">Cytoskeleton</location>
    </subcellularLocation>
</comment>
<sequence length="133" mass="14334">MLDLGDESLKASSATFIGYGPRGLGMNMDLAVTEGHLCNMGRMIEEMESKLRNSLDQVIMSGRRNNYGKSPARLDLKLNLSLPTRATTSRQQVQSPSPSPPSSCVSSESAESLRLSNSPEATSMILVGCPRCL</sequence>
<feature type="non-terminal residue" evidence="4">
    <location>
        <position position="1"/>
    </location>
</feature>
<feature type="compositionally biased region" description="Polar residues" evidence="3">
    <location>
        <begin position="84"/>
        <end position="94"/>
    </location>
</feature>
<keyword evidence="5" id="KW-1185">Reference proteome</keyword>
<evidence type="ECO:0000313" key="4">
    <source>
        <dbReference type="EMBL" id="KAF6146337.1"/>
    </source>
</evidence>
<evidence type="ECO:0000256" key="2">
    <source>
        <dbReference type="RuleBase" id="RU365078"/>
    </source>
</evidence>
<organism evidence="4 5">
    <name type="scientific">Kingdonia uniflora</name>
    <dbReference type="NCBI Taxonomy" id="39325"/>
    <lineage>
        <taxon>Eukaryota</taxon>
        <taxon>Viridiplantae</taxon>
        <taxon>Streptophyta</taxon>
        <taxon>Embryophyta</taxon>
        <taxon>Tracheophyta</taxon>
        <taxon>Spermatophyta</taxon>
        <taxon>Magnoliopsida</taxon>
        <taxon>Ranunculales</taxon>
        <taxon>Circaeasteraceae</taxon>
        <taxon>Kingdonia</taxon>
    </lineage>
</organism>
<comment type="similarity">
    <text evidence="2">Belongs to the F-actin-capping protein beta subunit family.</text>
</comment>
<name>A0A7J7LUT9_9MAGN</name>
<comment type="subunit">
    <text evidence="2">Heterodimer of an alpha and a beta subunit.</text>
</comment>
<feature type="compositionally biased region" description="Low complexity" evidence="3">
    <location>
        <begin position="102"/>
        <end position="112"/>
    </location>
</feature>
<gene>
    <name evidence="4" type="ORF">GIB67_020431</name>
</gene>
<dbReference type="GO" id="GO:0008290">
    <property type="term" value="C:F-actin capping protein complex"/>
    <property type="evidence" value="ECO:0007669"/>
    <property type="project" value="UniProtKB-UniRule"/>
</dbReference>
<dbReference type="EMBL" id="JACGCM010001990">
    <property type="protein sequence ID" value="KAF6146337.1"/>
    <property type="molecule type" value="Genomic_DNA"/>
</dbReference>
<evidence type="ECO:0000256" key="1">
    <source>
        <dbReference type="ARBA" id="ARBA00022467"/>
    </source>
</evidence>
<dbReference type="GO" id="GO:0051016">
    <property type="term" value="P:barbed-end actin filament capping"/>
    <property type="evidence" value="ECO:0007669"/>
    <property type="project" value="UniProtKB-UniRule"/>
</dbReference>
<dbReference type="OrthoDB" id="9979678at2759"/>